<organism evidence="3 4">
    <name type="scientific">Sutterella seckii</name>
    <dbReference type="NCBI Taxonomy" id="1944635"/>
    <lineage>
        <taxon>Bacteria</taxon>
        <taxon>Pseudomonadati</taxon>
        <taxon>Pseudomonadota</taxon>
        <taxon>Betaproteobacteria</taxon>
        <taxon>Burkholderiales</taxon>
        <taxon>Sutterellaceae</taxon>
        <taxon>Sutterella</taxon>
    </lineage>
</organism>
<feature type="region of interest" description="Disordered" evidence="2">
    <location>
        <begin position="413"/>
        <end position="464"/>
    </location>
</feature>
<protein>
    <submittedName>
        <fullName evidence="3">Uncharacterized protein</fullName>
    </submittedName>
</protein>
<gene>
    <name evidence="3" type="ORF">GBM95_06495</name>
</gene>
<evidence type="ECO:0000256" key="2">
    <source>
        <dbReference type="SAM" id="MobiDB-lite"/>
    </source>
</evidence>
<feature type="region of interest" description="Disordered" evidence="2">
    <location>
        <begin position="277"/>
        <end position="323"/>
    </location>
</feature>
<dbReference type="OrthoDB" id="6963491at2"/>
<reference evidence="3 4" key="1">
    <citation type="submission" date="2019-10" db="EMBL/GenBank/DDBJ databases">
        <title>Genome diversity of Sutterella seckii.</title>
        <authorList>
            <person name="Chaplin A.V."/>
            <person name="Sokolova S.R."/>
            <person name="Mosin K.A."/>
            <person name="Ivanova E.L."/>
            <person name="Kochetkova T.O."/>
            <person name="Goltsov A.Y."/>
            <person name="Trofimov D.Y."/>
            <person name="Efimov B.A."/>
        </authorList>
    </citation>
    <scope>NUCLEOTIDE SEQUENCE [LARGE SCALE GENOMIC DNA]</scope>
    <source>
        <strain evidence="3 4">ASD393</strain>
    </source>
</reference>
<comment type="caution">
    <text evidence="3">The sequence shown here is derived from an EMBL/GenBank/DDBJ whole genome shotgun (WGS) entry which is preliminary data.</text>
</comment>
<sequence length="733" mass="82935">MAYGYSSFYYTATNAALRATAFIASWLTVQFGLEGVEAWKPGFTIFSAFGETFRFEARRRRPEKNGMIRAEWVLELTSSGAPKCVLGFSTASLLGSSSFSAFYSADLSYPGSAAFLRSYYRFTREFAPGRTMSEDFASPLCDRFESPLLPYESLPLLEARDVLPNIPFLHSLRNDAKRRSLALAMEFLEGVRRVRRQKEDFLDRKAVEALAPASYRRTNEAPLTEEEKIRLLKAETERSLLLALRTDEAFQWRSSGDSAKTAPAPRLNRKMRRALEKKNALSKTGNQPATNEAQNAQSGSASSETVNQGESPAFVPGEKETPEMPDIHAAAESIFRDAKTGAREARLERLSSIPPNEEDAARERARLEERLKASQLREEALQEAREKEDAEFARRLEDISREELERRRIMAAEEEAQRKTEREKASDEAAAEKPADEEKASGESDARSEATERNRARSEARREEMLARRDEVLRLRSQSTFGDTLEKEERAPLEAPKRDSLHANGHGHPEAGPLSGRLGNLAKTLDLVVAEASAMEAEIALLREQVLREEARTQLWRSAYEEISQSRSAASGEAFRRITANLVTRSNWEPSVEECLQYVEAFRPDRVTVLDSAWESARESSPFLLGRRLLSLLMRLVTDAVDQRAEGGDRRLSSVFSTREYCPRETQETLSARGYAKRRTFRYMGEKLLMEQHLRIGNSRDRGRCLRIYFDFAKTDGRVLIGWCGRHLPCLST</sequence>
<proteinExistence type="predicted"/>
<feature type="region of interest" description="Disordered" evidence="2">
    <location>
        <begin position="479"/>
        <end position="515"/>
    </location>
</feature>
<feature type="coiled-coil region" evidence="1">
    <location>
        <begin position="525"/>
        <end position="552"/>
    </location>
</feature>
<keyword evidence="1" id="KW-0175">Coiled coil</keyword>
<name>A0A6I1EPV1_9BURK</name>
<dbReference type="AlphaFoldDB" id="A0A6I1EPV1"/>
<dbReference type="RefSeq" id="WP_152158357.1">
    <property type="nucleotide sequence ID" value="NZ_WEHX01000035.1"/>
</dbReference>
<feature type="compositionally biased region" description="Polar residues" evidence="2">
    <location>
        <begin position="281"/>
        <end position="310"/>
    </location>
</feature>
<evidence type="ECO:0000313" key="3">
    <source>
        <dbReference type="EMBL" id="KAB7660152.1"/>
    </source>
</evidence>
<dbReference type="EMBL" id="WEHX01000035">
    <property type="protein sequence ID" value="KAB7660152.1"/>
    <property type="molecule type" value="Genomic_DNA"/>
</dbReference>
<accession>A0A6I1EPV1</accession>
<evidence type="ECO:0000313" key="4">
    <source>
        <dbReference type="Proteomes" id="UP000430564"/>
    </source>
</evidence>
<evidence type="ECO:0000256" key="1">
    <source>
        <dbReference type="SAM" id="Coils"/>
    </source>
</evidence>
<feature type="compositionally biased region" description="Basic and acidic residues" evidence="2">
    <location>
        <begin position="484"/>
        <end position="501"/>
    </location>
</feature>
<dbReference type="Proteomes" id="UP000430564">
    <property type="component" value="Unassembled WGS sequence"/>
</dbReference>